<organism evidence="2 3">
    <name type="scientific">Pararhizobium mangrovi</name>
    <dbReference type="NCBI Taxonomy" id="2590452"/>
    <lineage>
        <taxon>Bacteria</taxon>
        <taxon>Pseudomonadati</taxon>
        <taxon>Pseudomonadota</taxon>
        <taxon>Alphaproteobacteria</taxon>
        <taxon>Hyphomicrobiales</taxon>
        <taxon>Rhizobiaceae</taxon>
        <taxon>Rhizobium/Agrobacterium group</taxon>
        <taxon>Pararhizobium</taxon>
    </lineage>
</organism>
<dbReference type="PANTHER" id="PTHR31528">
    <property type="entry name" value="4-AMINO-5-HYDROXYMETHYL-2-METHYLPYRIMIDINE PHOSPHATE SYNTHASE THI11-RELATED"/>
    <property type="match status" value="1"/>
</dbReference>
<reference evidence="2 3" key="1">
    <citation type="submission" date="2019-06" db="EMBL/GenBank/DDBJ databases">
        <authorList>
            <person name="Li M."/>
        </authorList>
    </citation>
    <scope>NUCLEOTIDE SEQUENCE [LARGE SCALE GENOMIC DNA]</scope>
    <source>
        <strain evidence="2 3">BGMRC6574</strain>
    </source>
</reference>
<dbReference type="RefSeq" id="WP_141166118.1">
    <property type="nucleotide sequence ID" value="NZ_VHLH01000007.1"/>
</dbReference>
<dbReference type="OrthoDB" id="7938743at2"/>
<sequence length="391" mass="43014">MTRDDGVKKTVQAGMSRRYFLQVSAAGAVTATALGASGFVRPAKAAAYDTFTWISPRGTLEVLDDYAYWSAAKMGYFGDMKTEMQPGPSDGTATVKFVDVGQADMGFPSPGVYSFSIQNGMDLISVFNEGALDTFSFAFRKGEGTKDLKKLEGKTILLGSAAWQSITDPLLASQGVDVSKVKYVEAGWPAWGTALQSGQGDAALSWEGLRAEWVAKGLNFEYWLGVQNSKFPANTFVVRKSDMADRDKKAYIERYLRGWAMGLQFGYENPRASVEIVFDKFPTLAKNLGPEIGTTSILQQIHVFRGDMAEREGWGAHDMKSWQAFFDTLKDIGQITKDVKAEDVLTNELIAGANDFDKDKVKSDAGSYELSKDMQAVDIDKIRQHLYDQAI</sequence>
<keyword evidence="3" id="KW-1185">Reference proteome</keyword>
<comment type="caution">
    <text evidence="2">The sequence shown here is derived from an EMBL/GenBank/DDBJ whole genome shotgun (WGS) entry which is preliminary data.</text>
</comment>
<name>A0A506UET4_9HYPH</name>
<evidence type="ECO:0000313" key="2">
    <source>
        <dbReference type="EMBL" id="TPW30267.1"/>
    </source>
</evidence>
<dbReference type="AlphaFoldDB" id="A0A506UET4"/>
<dbReference type="GO" id="GO:0009228">
    <property type="term" value="P:thiamine biosynthetic process"/>
    <property type="evidence" value="ECO:0007669"/>
    <property type="project" value="InterPro"/>
</dbReference>
<dbReference type="PROSITE" id="PS51318">
    <property type="entry name" value="TAT"/>
    <property type="match status" value="1"/>
</dbReference>
<dbReference type="Gene3D" id="3.40.190.10">
    <property type="entry name" value="Periplasmic binding protein-like II"/>
    <property type="match status" value="2"/>
</dbReference>
<evidence type="ECO:0000259" key="1">
    <source>
        <dbReference type="Pfam" id="PF09084"/>
    </source>
</evidence>
<dbReference type="InterPro" id="IPR015168">
    <property type="entry name" value="SsuA/THI5"/>
</dbReference>
<gene>
    <name evidence="2" type="ORF">FJU11_05945</name>
</gene>
<dbReference type="InterPro" id="IPR027939">
    <property type="entry name" value="NMT1/THI5"/>
</dbReference>
<feature type="domain" description="SsuA/THI5-like" evidence="1">
    <location>
        <begin position="70"/>
        <end position="272"/>
    </location>
</feature>
<dbReference type="SUPFAM" id="SSF53850">
    <property type="entry name" value="Periplasmic binding protein-like II"/>
    <property type="match status" value="1"/>
</dbReference>
<evidence type="ECO:0000313" key="3">
    <source>
        <dbReference type="Proteomes" id="UP000320314"/>
    </source>
</evidence>
<dbReference type="PANTHER" id="PTHR31528:SF3">
    <property type="entry name" value="THIAMINE BIOSYNTHESIS PROTEIN HI_0357-RELATED"/>
    <property type="match status" value="1"/>
</dbReference>
<protein>
    <submittedName>
        <fullName evidence="2">ABC transporter substrate-binding protein</fullName>
    </submittedName>
</protein>
<dbReference type="Proteomes" id="UP000320314">
    <property type="component" value="Unassembled WGS sequence"/>
</dbReference>
<proteinExistence type="predicted"/>
<dbReference type="Pfam" id="PF09084">
    <property type="entry name" value="NMT1"/>
    <property type="match status" value="1"/>
</dbReference>
<dbReference type="InterPro" id="IPR006311">
    <property type="entry name" value="TAT_signal"/>
</dbReference>
<accession>A0A506UET4</accession>
<dbReference type="EMBL" id="VHLH01000007">
    <property type="protein sequence ID" value="TPW30267.1"/>
    <property type="molecule type" value="Genomic_DNA"/>
</dbReference>